<keyword evidence="3" id="KW-1185">Reference proteome</keyword>
<evidence type="ECO:0000313" key="3">
    <source>
        <dbReference type="Proteomes" id="UP000199220"/>
    </source>
</evidence>
<gene>
    <name evidence="2" type="ORF">SAMN04488554_2975</name>
</gene>
<keyword evidence="2" id="KW-0808">Transferase</keyword>
<dbReference type="OrthoDB" id="9797603at2"/>
<reference evidence="3" key="1">
    <citation type="submission" date="2016-10" db="EMBL/GenBank/DDBJ databases">
        <authorList>
            <person name="Varghese N."/>
            <person name="Submissions S."/>
        </authorList>
    </citation>
    <scope>NUCLEOTIDE SEQUENCE [LARGE SCALE GENOMIC DNA]</scope>
    <source>
        <strain evidence="3">DSM 21368</strain>
    </source>
</reference>
<dbReference type="PANTHER" id="PTHR21310:SF42">
    <property type="entry name" value="BIFUNCTIONAL AAC_APH"/>
    <property type="match status" value="1"/>
</dbReference>
<name>A0A1H5LTL0_9MICO</name>
<evidence type="ECO:0000313" key="2">
    <source>
        <dbReference type="EMBL" id="SEE80392.1"/>
    </source>
</evidence>
<dbReference type="Gene3D" id="3.90.1200.10">
    <property type="match status" value="1"/>
</dbReference>
<dbReference type="Proteomes" id="UP000199220">
    <property type="component" value="Unassembled WGS sequence"/>
</dbReference>
<dbReference type="STRING" id="648782.SAMN04488554_2975"/>
<accession>A0A1H5LTL0</accession>
<keyword evidence="2" id="KW-0418">Kinase</keyword>
<dbReference type="InterPro" id="IPR011009">
    <property type="entry name" value="Kinase-like_dom_sf"/>
</dbReference>
<dbReference type="AlphaFoldDB" id="A0A1H5LTL0"/>
<evidence type="ECO:0000259" key="1">
    <source>
        <dbReference type="Pfam" id="PF01636"/>
    </source>
</evidence>
<dbReference type="InterPro" id="IPR002575">
    <property type="entry name" value="Aminoglycoside_PTrfase"/>
</dbReference>
<protein>
    <submittedName>
        <fullName evidence="2">Predicted kinase, aminoglycoside phosphotransferase (APT) family</fullName>
    </submittedName>
</protein>
<dbReference type="RefSeq" id="WP_089773847.1">
    <property type="nucleotide sequence ID" value="NZ_FNTX01000002.1"/>
</dbReference>
<dbReference type="GO" id="GO:0016301">
    <property type="term" value="F:kinase activity"/>
    <property type="evidence" value="ECO:0007669"/>
    <property type="project" value="UniProtKB-KW"/>
</dbReference>
<dbReference type="SUPFAM" id="SSF56112">
    <property type="entry name" value="Protein kinase-like (PK-like)"/>
    <property type="match status" value="1"/>
</dbReference>
<dbReference type="PANTHER" id="PTHR21310">
    <property type="entry name" value="AMINOGLYCOSIDE PHOSPHOTRANSFERASE-RELATED-RELATED"/>
    <property type="match status" value="1"/>
</dbReference>
<dbReference type="Gene3D" id="3.30.200.20">
    <property type="entry name" value="Phosphorylase Kinase, domain 1"/>
    <property type="match status" value="1"/>
</dbReference>
<dbReference type="InterPro" id="IPR051678">
    <property type="entry name" value="AGP_Transferase"/>
</dbReference>
<sequence length="308" mass="33135">MAGTPPAEVVIDEDLVRRLLADQHAELAERPLRIVANGWDNVMIRLGANLMVRLPRRAAAAPLIEHEQLVLPRLAPRLPVPVPVPVRVGRPTDYYPWSWSIVRWVDGRAAALDPPAARDAWAARLGKFFAALHRPADPDAPANPVRGIPLADRADAIRARLADPAVPRGAELASVFERHAHVPAYTGAPLWLHGDPHPLNLLTLKHRLVTVLDFGDVTAGDPAADLATAWLTFTARGRADLVVAYATANRDGAGLPEGFGTDDALWSRARAWAAGLTGVFAAHADNNPQMAAIAEHATAQLLEAPDAR</sequence>
<dbReference type="Pfam" id="PF01636">
    <property type="entry name" value="APH"/>
    <property type="match status" value="1"/>
</dbReference>
<feature type="domain" description="Aminoglycoside phosphotransferase" evidence="1">
    <location>
        <begin position="33"/>
        <end position="253"/>
    </location>
</feature>
<proteinExistence type="predicted"/>
<dbReference type="EMBL" id="FNTX01000002">
    <property type="protein sequence ID" value="SEE80392.1"/>
    <property type="molecule type" value="Genomic_DNA"/>
</dbReference>
<organism evidence="2 3">
    <name type="scientific">Ruania alba</name>
    <dbReference type="NCBI Taxonomy" id="648782"/>
    <lineage>
        <taxon>Bacteria</taxon>
        <taxon>Bacillati</taxon>
        <taxon>Actinomycetota</taxon>
        <taxon>Actinomycetes</taxon>
        <taxon>Micrococcales</taxon>
        <taxon>Ruaniaceae</taxon>
        <taxon>Ruania</taxon>
    </lineage>
</organism>